<keyword evidence="5 7" id="KW-0378">Hydrolase</keyword>
<evidence type="ECO:0000256" key="6">
    <source>
        <dbReference type="PIRSR" id="PIRSR600223-1"/>
    </source>
</evidence>
<evidence type="ECO:0000256" key="2">
    <source>
        <dbReference type="ARBA" id="ARBA00009370"/>
    </source>
</evidence>
<dbReference type="GO" id="GO:0009003">
    <property type="term" value="F:signal peptidase activity"/>
    <property type="evidence" value="ECO:0007669"/>
    <property type="project" value="UniProtKB-EC"/>
</dbReference>
<dbReference type="InterPro" id="IPR019533">
    <property type="entry name" value="Peptidase_S26"/>
</dbReference>
<protein>
    <recommendedName>
        <fullName evidence="4 7">Signal peptidase I</fullName>
        <ecNumber evidence="3 7">3.4.21.89</ecNumber>
    </recommendedName>
</protein>
<comment type="catalytic activity">
    <reaction evidence="1 7">
        <text>Cleavage of hydrophobic, N-terminal signal or leader sequences from secreted and periplasmic proteins.</text>
        <dbReference type="EC" id="3.4.21.89"/>
    </reaction>
</comment>
<dbReference type="SUPFAM" id="SSF51306">
    <property type="entry name" value="LexA/Signal peptidase"/>
    <property type="match status" value="1"/>
</dbReference>
<feature type="transmembrane region" description="Helical" evidence="7">
    <location>
        <begin position="20"/>
        <end position="49"/>
    </location>
</feature>
<dbReference type="PANTHER" id="PTHR43390">
    <property type="entry name" value="SIGNAL PEPTIDASE I"/>
    <property type="match status" value="1"/>
</dbReference>
<comment type="subcellular location">
    <subcellularLocation>
        <location evidence="7">Membrane</location>
        <topology evidence="7">Single-pass type II membrane protein</topology>
    </subcellularLocation>
</comment>
<comment type="similarity">
    <text evidence="2 7">Belongs to the peptidase S26 family.</text>
</comment>
<evidence type="ECO:0000259" key="8">
    <source>
        <dbReference type="Pfam" id="PF10502"/>
    </source>
</evidence>
<dbReference type="Pfam" id="PF10502">
    <property type="entry name" value="Peptidase_S26"/>
    <property type="match status" value="2"/>
</dbReference>
<feature type="active site" evidence="6">
    <location>
        <position position="107"/>
    </location>
</feature>
<dbReference type="GO" id="GO:0016020">
    <property type="term" value="C:membrane"/>
    <property type="evidence" value="ECO:0007669"/>
    <property type="project" value="UniProtKB-SubCell"/>
</dbReference>
<evidence type="ECO:0000256" key="4">
    <source>
        <dbReference type="ARBA" id="ARBA00019232"/>
    </source>
</evidence>
<dbReference type="STRING" id="869213.GCA_000517085_02581"/>
<keyword evidence="10" id="KW-1185">Reference proteome</keyword>
<dbReference type="InterPro" id="IPR000223">
    <property type="entry name" value="Pept_S26A_signal_pept_1"/>
</dbReference>
<comment type="caution">
    <text evidence="7">Lacks conserved residue(s) required for the propagation of feature annotation.</text>
</comment>
<dbReference type="GO" id="GO:0006465">
    <property type="term" value="P:signal peptide processing"/>
    <property type="evidence" value="ECO:0007669"/>
    <property type="project" value="InterPro"/>
</dbReference>
<dbReference type="NCBIfam" id="TIGR02227">
    <property type="entry name" value="sigpep_I_bact"/>
    <property type="match status" value="1"/>
</dbReference>
<organism evidence="9 10">
    <name type="scientific">Saccharicrinis fermentans DSM 9555 = JCM 21142</name>
    <dbReference type="NCBI Taxonomy" id="869213"/>
    <lineage>
        <taxon>Bacteria</taxon>
        <taxon>Pseudomonadati</taxon>
        <taxon>Bacteroidota</taxon>
        <taxon>Bacteroidia</taxon>
        <taxon>Marinilabiliales</taxon>
        <taxon>Marinilabiliaceae</taxon>
        <taxon>Saccharicrinis</taxon>
    </lineage>
</organism>
<dbReference type="PROSITE" id="PS00761">
    <property type="entry name" value="SPASE_I_3"/>
    <property type="match status" value="1"/>
</dbReference>
<proteinExistence type="inferred from homology"/>
<dbReference type="AlphaFoldDB" id="W7YRQ7"/>
<dbReference type="EC" id="3.4.21.89" evidence="3 7"/>
<feature type="domain" description="Peptidase S26" evidence="8">
    <location>
        <begin position="77"/>
        <end position="233"/>
    </location>
</feature>
<evidence type="ECO:0000313" key="10">
    <source>
        <dbReference type="Proteomes" id="UP000019402"/>
    </source>
</evidence>
<dbReference type="Proteomes" id="UP000019402">
    <property type="component" value="Unassembled WGS sequence"/>
</dbReference>
<sequence length="425" mass="49610">MPLETHRSKLYNQIGMYLRVMVKLVVAALLFLLGVWTQSLLPFVAMVILGDSMRKKSYGHLVWCYLQKRLQPYFCYFEWSVALLAALWVLVFVQGNFIGIYTFHTSSMHQTLQVGDVLLVNKLIPGARHACNDIHSYGRSKGSAPLSYGDVIIFNFPEADTLLESRPTESYYYLKRLYGAASVELKDKTELKYLDVKRRPRFVKRLYGLPGDSIVIDHGDCYVNGMHIDFPQESIGRYLIDKDVVQALKDKGVRPYSELTTEKGLSWEIIQQDYDRVRDLYGGLKPDYMLKNFPDPLVFPFDSHLLWNMHYMGPIYIPKKGTSIKLTLSNLPFYSRVMTVFEQNELQVIDGKIWLNGKITDEYTFKMNYYWVIGDNRPHSFDSRFWGFVPENHIIGKVTRVLLSRDIHKKGWIYLRKERFLKKVE</sequence>
<evidence type="ECO:0000256" key="5">
    <source>
        <dbReference type="ARBA" id="ARBA00022801"/>
    </source>
</evidence>
<gene>
    <name evidence="9" type="ORF">JCM21142_93828</name>
</gene>
<name>W7YRQ7_9BACT</name>
<reference evidence="9 10" key="1">
    <citation type="journal article" date="2014" name="Genome Announc.">
        <title>Draft Genome Sequence of Cytophaga fermentans JCM 21142T, a Facultative Anaerobe Isolated from Marine Mud.</title>
        <authorList>
            <person name="Starns D."/>
            <person name="Oshima K."/>
            <person name="Suda W."/>
            <person name="Iino T."/>
            <person name="Yuki M."/>
            <person name="Inoue J."/>
            <person name="Kitamura K."/>
            <person name="Iida T."/>
            <person name="Darby A."/>
            <person name="Hattori M."/>
            <person name="Ohkuma M."/>
        </authorList>
    </citation>
    <scope>NUCLEOTIDE SEQUENCE [LARGE SCALE GENOMIC DNA]</scope>
    <source>
        <strain evidence="9 10">JCM 21142</strain>
    </source>
</reference>
<dbReference type="eggNOG" id="COG0681">
    <property type="taxonomic scope" value="Bacteria"/>
</dbReference>
<evidence type="ECO:0000256" key="7">
    <source>
        <dbReference type="RuleBase" id="RU362042"/>
    </source>
</evidence>
<evidence type="ECO:0000313" key="9">
    <source>
        <dbReference type="EMBL" id="GAF05104.1"/>
    </source>
</evidence>
<feature type="active site" evidence="6">
    <location>
        <position position="204"/>
    </location>
</feature>
<keyword evidence="7" id="KW-0645">Protease</keyword>
<keyword evidence="7" id="KW-1133">Transmembrane helix</keyword>
<dbReference type="PANTHER" id="PTHR43390:SF1">
    <property type="entry name" value="CHLOROPLAST PROCESSING PEPTIDASE"/>
    <property type="match status" value="1"/>
</dbReference>
<evidence type="ECO:0000256" key="3">
    <source>
        <dbReference type="ARBA" id="ARBA00013208"/>
    </source>
</evidence>
<dbReference type="CDD" id="cd06530">
    <property type="entry name" value="S26_SPase_I"/>
    <property type="match status" value="2"/>
</dbReference>
<accession>W7YRQ7</accession>
<dbReference type="Gene3D" id="2.10.109.10">
    <property type="entry name" value="Umud Fragment, subunit A"/>
    <property type="match status" value="2"/>
</dbReference>
<dbReference type="InterPro" id="IPR019758">
    <property type="entry name" value="Pept_S26A_signal_pept_1_CS"/>
</dbReference>
<evidence type="ECO:0000256" key="1">
    <source>
        <dbReference type="ARBA" id="ARBA00000677"/>
    </source>
</evidence>
<keyword evidence="7" id="KW-0812">Transmembrane</keyword>
<dbReference type="EMBL" id="BAMD01000068">
    <property type="protein sequence ID" value="GAF05104.1"/>
    <property type="molecule type" value="Genomic_DNA"/>
</dbReference>
<dbReference type="GO" id="GO:0004252">
    <property type="term" value="F:serine-type endopeptidase activity"/>
    <property type="evidence" value="ECO:0007669"/>
    <property type="project" value="InterPro"/>
</dbReference>
<keyword evidence="7" id="KW-0472">Membrane</keyword>
<feature type="transmembrane region" description="Helical" evidence="7">
    <location>
        <begin position="70"/>
        <end position="93"/>
    </location>
</feature>
<feature type="domain" description="Peptidase S26" evidence="8">
    <location>
        <begin position="365"/>
        <end position="400"/>
    </location>
</feature>
<comment type="caution">
    <text evidence="9">The sequence shown here is derived from an EMBL/GenBank/DDBJ whole genome shotgun (WGS) entry which is preliminary data.</text>
</comment>
<dbReference type="InterPro" id="IPR036286">
    <property type="entry name" value="LexA/Signal_pep-like_sf"/>
</dbReference>